<feature type="transmembrane region" description="Helical" evidence="6">
    <location>
        <begin position="191"/>
        <end position="214"/>
    </location>
</feature>
<dbReference type="InterPro" id="IPR036259">
    <property type="entry name" value="MFS_trans_sf"/>
</dbReference>
<dbReference type="InterPro" id="IPR020846">
    <property type="entry name" value="MFS_dom"/>
</dbReference>
<evidence type="ECO:0000313" key="8">
    <source>
        <dbReference type="EMBL" id="GEK93113.1"/>
    </source>
</evidence>
<dbReference type="SUPFAM" id="SSF103473">
    <property type="entry name" value="MFS general substrate transporter"/>
    <property type="match status" value="1"/>
</dbReference>
<dbReference type="InterPro" id="IPR050189">
    <property type="entry name" value="MFS_Efflux_Transporters"/>
</dbReference>
<feature type="transmembrane region" description="Helical" evidence="6">
    <location>
        <begin position="126"/>
        <end position="148"/>
    </location>
</feature>
<dbReference type="GO" id="GO:0022857">
    <property type="term" value="F:transmembrane transporter activity"/>
    <property type="evidence" value="ECO:0007669"/>
    <property type="project" value="InterPro"/>
</dbReference>
<gene>
    <name evidence="8" type="ORF">GWA01_08830</name>
</gene>
<protein>
    <submittedName>
        <fullName evidence="8">MFS transporter</fullName>
    </submittedName>
</protein>
<evidence type="ECO:0000256" key="5">
    <source>
        <dbReference type="ARBA" id="ARBA00023136"/>
    </source>
</evidence>
<feature type="transmembrane region" description="Helical" evidence="6">
    <location>
        <begin position="393"/>
        <end position="412"/>
    </location>
</feature>
<feature type="transmembrane region" description="Helical" evidence="6">
    <location>
        <begin position="34"/>
        <end position="58"/>
    </location>
</feature>
<accession>A0A511B0J8</accession>
<dbReference type="AlphaFoldDB" id="A0A511B0J8"/>
<evidence type="ECO:0000256" key="3">
    <source>
        <dbReference type="ARBA" id="ARBA00022692"/>
    </source>
</evidence>
<feature type="transmembrane region" description="Helical" evidence="6">
    <location>
        <begin position="329"/>
        <end position="351"/>
    </location>
</feature>
<reference evidence="8 9" key="1">
    <citation type="submission" date="2019-07" db="EMBL/GenBank/DDBJ databases">
        <title>Whole genome shotgun sequence of Gluconobacter wancherniae NBRC 103581.</title>
        <authorList>
            <person name="Hosoyama A."/>
            <person name="Uohara A."/>
            <person name="Ohji S."/>
            <person name="Ichikawa N."/>
        </authorList>
    </citation>
    <scope>NUCLEOTIDE SEQUENCE [LARGE SCALE GENOMIC DNA]</scope>
    <source>
        <strain evidence="8 9">NBRC 103581</strain>
    </source>
</reference>
<dbReference type="PANTHER" id="PTHR43124">
    <property type="entry name" value="PURINE EFFLUX PUMP PBUE"/>
    <property type="match status" value="1"/>
</dbReference>
<evidence type="ECO:0000256" key="6">
    <source>
        <dbReference type="SAM" id="Phobius"/>
    </source>
</evidence>
<evidence type="ECO:0000256" key="1">
    <source>
        <dbReference type="ARBA" id="ARBA00004651"/>
    </source>
</evidence>
<keyword evidence="5 6" id="KW-0472">Membrane</keyword>
<evidence type="ECO:0000259" key="7">
    <source>
        <dbReference type="PROSITE" id="PS50850"/>
    </source>
</evidence>
<organism evidence="8 9">
    <name type="scientific">Gluconobacter wancherniae NBRC 103581</name>
    <dbReference type="NCBI Taxonomy" id="656744"/>
    <lineage>
        <taxon>Bacteria</taxon>
        <taxon>Pseudomonadati</taxon>
        <taxon>Pseudomonadota</taxon>
        <taxon>Alphaproteobacteria</taxon>
        <taxon>Acetobacterales</taxon>
        <taxon>Acetobacteraceae</taxon>
        <taxon>Gluconobacter</taxon>
    </lineage>
</organism>
<feature type="transmembrane region" description="Helical" evidence="6">
    <location>
        <begin position="64"/>
        <end position="85"/>
    </location>
</feature>
<evidence type="ECO:0000313" key="9">
    <source>
        <dbReference type="Proteomes" id="UP000321230"/>
    </source>
</evidence>
<dbReference type="PROSITE" id="PS50850">
    <property type="entry name" value="MFS"/>
    <property type="match status" value="1"/>
</dbReference>
<sequence>MPVTIHTDDIGTHPQEPSDIFANPHYPTLLRQNLILTSLTLLYFFLMANTFNVLGVVLPSMVTALHLSWNDAGFGFMLLGLACGLTSPMPAWSIRQLGIAATLAFSAIILAGGFACFALAENSIGYDAGAFLLGVGFTMGGTVSGTYVLARISERSDKLIAIYFTGGGLGAIAGPLLFLGNQHLFSGWRPFWWLCATITGLCGLFAAATVHGVARLNGSKDESLRIPGWPTRAALLQPAFWAIVASYTGCLAINTTMHSFAVQHLTEHGLSATHAAEMMSAIAFLGAIGSATAGAMAGKLGARILALVATVAMSMAAFSLALPQNIGTLAIFILSLGLGIGIIYVASAMLLLEYFGKRHNLELYATMCLLSTAAALGPWLGGHLHDSMGGFRSIFLILGACGAALSVVLMAMKAPQTTDLKN</sequence>
<keyword evidence="3 6" id="KW-0812">Transmembrane</keyword>
<proteinExistence type="predicted"/>
<feature type="transmembrane region" description="Helical" evidence="6">
    <location>
        <begin position="97"/>
        <end position="120"/>
    </location>
</feature>
<name>A0A511B0J8_9PROT</name>
<feature type="transmembrane region" description="Helical" evidence="6">
    <location>
        <begin position="304"/>
        <end position="323"/>
    </location>
</feature>
<dbReference type="Gene3D" id="1.20.1250.20">
    <property type="entry name" value="MFS general substrate transporter like domains"/>
    <property type="match status" value="2"/>
</dbReference>
<dbReference type="EMBL" id="BJUZ01000001">
    <property type="protein sequence ID" value="GEK93113.1"/>
    <property type="molecule type" value="Genomic_DNA"/>
</dbReference>
<feature type="transmembrane region" description="Helical" evidence="6">
    <location>
        <begin position="160"/>
        <end position="179"/>
    </location>
</feature>
<comment type="subcellular location">
    <subcellularLocation>
        <location evidence="1">Cell membrane</location>
        <topology evidence="1">Multi-pass membrane protein</topology>
    </subcellularLocation>
</comment>
<comment type="caution">
    <text evidence="8">The sequence shown here is derived from an EMBL/GenBank/DDBJ whole genome shotgun (WGS) entry which is preliminary data.</text>
</comment>
<dbReference type="OrthoDB" id="7626798at2"/>
<dbReference type="PANTHER" id="PTHR43124:SF3">
    <property type="entry name" value="CHLORAMPHENICOL EFFLUX PUMP RV0191"/>
    <property type="match status" value="1"/>
</dbReference>
<feature type="transmembrane region" description="Helical" evidence="6">
    <location>
        <begin position="363"/>
        <end position="381"/>
    </location>
</feature>
<keyword evidence="9" id="KW-1185">Reference proteome</keyword>
<dbReference type="Pfam" id="PF07690">
    <property type="entry name" value="MFS_1"/>
    <property type="match status" value="1"/>
</dbReference>
<feature type="transmembrane region" description="Helical" evidence="6">
    <location>
        <begin position="235"/>
        <end position="258"/>
    </location>
</feature>
<feature type="domain" description="Major facilitator superfamily (MFS) profile" evidence="7">
    <location>
        <begin position="234"/>
        <end position="422"/>
    </location>
</feature>
<keyword evidence="4 6" id="KW-1133">Transmembrane helix</keyword>
<dbReference type="InterPro" id="IPR011701">
    <property type="entry name" value="MFS"/>
</dbReference>
<keyword evidence="2" id="KW-1003">Cell membrane</keyword>
<dbReference type="RefSeq" id="WP_146794385.1">
    <property type="nucleotide sequence ID" value="NZ_BARC01000004.1"/>
</dbReference>
<feature type="transmembrane region" description="Helical" evidence="6">
    <location>
        <begin position="278"/>
        <end position="297"/>
    </location>
</feature>
<evidence type="ECO:0000256" key="4">
    <source>
        <dbReference type="ARBA" id="ARBA00022989"/>
    </source>
</evidence>
<dbReference type="Proteomes" id="UP000321230">
    <property type="component" value="Unassembled WGS sequence"/>
</dbReference>
<dbReference type="GO" id="GO:0005886">
    <property type="term" value="C:plasma membrane"/>
    <property type="evidence" value="ECO:0007669"/>
    <property type="project" value="UniProtKB-SubCell"/>
</dbReference>
<evidence type="ECO:0000256" key="2">
    <source>
        <dbReference type="ARBA" id="ARBA00022475"/>
    </source>
</evidence>